<gene>
    <name evidence="2" type="ORF">LCPAC401_01660</name>
</gene>
<evidence type="ECO:0000256" key="1">
    <source>
        <dbReference type="SAM" id="Phobius"/>
    </source>
</evidence>
<keyword evidence="1" id="KW-0472">Membrane</keyword>
<feature type="transmembrane region" description="Helical" evidence="1">
    <location>
        <begin position="92"/>
        <end position="112"/>
    </location>
</feature>
<protein>
    <recommendedName>
        <fullName evidence="3">Transmembrane protein</fullName>
    </recommendedName>
</protein>
<feature type="transmembrane region" description="Helical" evidence="1">
    <location>
        <begin position="152"/>
        <end position="176"/>
    </location>
</feature>
<organism evidence="2">
    <name type="scientific">Pithovirus LCPAC401</name>
    <dbReference type="NCBI Taxonomy" id="2506595"/>
    <lineage>
        <taxon>Viruses</taxon>
        <taxon>Pithoviruses</taxon>
    </lineage>
</organism>
<feature type="transmembrane region" description="Helical" evidence="1">
    <location>
        <begin position="124"/>
        <end position="145"/>
    </location>
</feature>
<evidence type="ECO:0000313" key="2">
    <source>
        <dbReference type="EMBL" id="QBK92528.1"/>
    </source>
</evidence>
<keyword evidence="1" id="KW-0812">Transmembrane</keyword>
<name>A0A481Z9H3_9VIRU</name>
<feature type="transmembrane region" description="Helical" evidence="1">
    <location>
        <begin position="63"/>
        <end position="80"/>
    </location>
</feature>
<feature type="transmembrane region" description="Helical" evidence="1">
    <location>
        <begin position="40"/>
        <end position="57"/>
    </location>
</feature>
<proteinExistence type="predicted"/>
<reference evidence="2" key="1">
    <citation type="journal article" date="2019" name="MBio">
        <title>Virus Genomes from Deep Sea Sediments Expand the Ocean Megavirome and Support Independent Origins of Viral Gigantism.</title>
        <authorList>
            <person name="Backstrom D."/>
            <person name="Yutin N."/>
            <person name="Jorgensen S.L."/>
            <person name="Dharamshi J."/>
            <person name="Homa F."/>
            <person name="Zaremba-Niedwiedzka K."/>
            <person name="Spang A."/>
            <person name="Wolf Y.I."/>
            <person name="Koonin E.V."/>
            <person name="Ettema T.J."/>
        </authorList>
    </citation>
    <scope>NUCLEOTIDE SEQUENCE</scope>
</reference>
<accession>A0A481Z9H3</accession>
<evidence type="ECO:0008006" key="3">
    <source>
        <dbReference type="Google" id="ProtNLM"/>
    </source>
</evidence>
<dbReference type="EMBL" id="MK500578">
    <property type="protein sequence ID" value="QBK92528.1"/>
    <property type="molecule type" value="Genomic_DNA"/>
</dbReference>
<keyword evidence="1" id="KW-1133">Transmembrane helix</keyword>
<sequence length="185" mass="20866">MAFIAGLISENTNIKNDTNHGDDHECVNYSEDDVKRIRRIYVIFAVIWIILIFLLQIPRKNFLILALLTVPIILALIAYNNAPHIEKTCEDLVLRTNTITVMIIAAAIVSQWKPFGGKDINKNQFYKLLTAAFVILLLSVLDVWVPDCDRTVVVHVKVSLQGIAIVILIIAVYSFFLEVVGKDEC</sequence>